<keyword evidence="2" id="KW-1185">Reference proteome</keyword>
<name>A0A8J5XB06_DIALT</name>
<dbReference type="EMBL" id="JAGTXO010000036">
    <property type="protein sequence ID" value="KAG8459915.1"/>
    <property type="molecule type" value="Genomic_DNA"/>
</dbReference>
<sequence length="201" mass="20604">MVALPSSDGELDARSFDDDAGDDVRDAVFGGRVRFARLTEFFLALSAHNVLLALLSARAEPLLAHVLGAAGLGHFFGLRVFGRDAVRAHGGSRAAVLRAELLEPLGKRASDALVVDADAASCAEVGALSCAVVHQPRAAGAGGGMGAAEFDAVQEWVHERLLGAQREAYEQAARAGLAAPSARAAGLPGVELGARRLGASS</sequence>
<gene>
    <name evidence="1" type="ORF">KFE25_010964</name>
</gene>
<evidence type="ECO:0000313" key="1">
    <source>
        <dbReference type="EMBL" id="KAG8459915.1"/>
    </source>
</evidence>
<accession>A0A8J5XB06</accession>
<dbReference type="Proteomes" id="UP000751190">
    <property type="component" value="Unassembled WGS sequence"/>
</dbReference>
<dbReference type="AlphaFoldDB" id="A0A8J5XB06"/>
<dbReference type="InterPro" id="IPR023214">
    <property type="entry name" value="HAD_sf"/>
</dbReference>
<organism evidence="1 2">
    <name type="scientific">Diacronema lutheri</name>
    <name type="common">Unicellular marine alga</name>
    <name type="synonym">Monochrysis lutheri</name>
    <dbReference type="NCBI Taxonomy" id="2081491"/>
    <lineage>
        <taxon>Eukaryota</taxon>
        <taxon>Haptista</taxon>
        <taxon>Haptophyta</taxon>
        <taxon>Pavlovophyceae</taxon>
        <taxon>Pavlovales</taxon>
        <taxon>Pavlovaceae</taxon>
        <taxon>Diacronema</taxon>
    </lineage>
</organism>
<reference evidence="1" key="1">
    <citation type="submission" date="2021-05" db="EMBL/GenBank/DDBJ databases">
        <title>The genome of the haptophyte Pavlova lutheri (Diacronema luteri, Pavlovales) - a model for lipid biosynthesis in eukaryotic algae.</title>
        <authorList>
            <person name="Hulatt C.J."/>
            <person name="Posewitz M.C."/>
        </authorList>
    </citation>
    <scope>NUCLEOTIDE SEQUENCE</scope>
    <source>
        <strain evidence="1">NIVA-4/92</strain>
    </source>
</reference>
<dbReference type="SUPFAM" id="SSF56784">
    <property type="entry name" value="HAD-like"/>
    <property type="match status" value="1"/>
</dbReference>
<protein>
    <submittedName>
        <fullName evidence="1">Uncharacterized protein</fullName>
    </submittedName>
</protein>
<evidence type="ECO:0000313" key="2">
    <source>
        <dbReference type="Proteomes" id="UP000751190"/>
    </source>
</evidence>
<dbReference type="Gene3D" id="3.40.50.1000">
    <property type="entry name" value="HAD superfamily/HAD-like"/>
    <property type="match status" value="1"/>
</dbReference>
<dbReference type="InterPro" id="IPR036412">
    <property type="entry name" value="HAD-like_sf"/>
</dbReference>
<proteinExistence type="predicted"/>
<comment type="caution">
    <text evidence="1">The sequence shown here is derived from an EMBL/GenBank/DDBJ whole genome shotgun (WGS) entry which is preliminary data.</text>
</comment>